<feature type="transmembrane region" description="Helical" evidence="1">
    <location>
        <begin position="116"/>
        <end position="134"/>
    </location>
</feature>
<dbReference type="EMBL" id="NMUJ01000021">
    <property type="protein sequence ID" value="OYV03121.1"/>
    <property type="molecule type" value="Genomic_DNA"/>
</dbReference>
<keyword evidence="1" id="KW-0472">Membrane</keyword>
<feature type="transmembrane region" description="Helical" evidence="1">
    <location>
        <begin position="276"/>
        <end position="295"/>
    </location>
</feature>
<evidence type="ECO:0000313" key="3">
    <source>
        <dbReference type="Proteomes" id="UP000216312"/>
    </source>
</evidence>
<feature type="transmembrane region" description="Helical" evidence="1">
    <location>
        <begin position="467"/>
        <end position="485"/>
    </location>
</feature>
<feature type="transmembrane region" description="Helical" evidence="1">
    <location>
        <begin position="199"/>
        <end position="220"/>
    </location>
</feature>
<feature type="transmembrane region" description="Helical" evidence="1">
    <location>
        <begin position="444"/>
        <end position="461"/>
    </location>
</feature>
<evidence type="ECO:0000256" key="1">
    <source>
        <dbReference type="SAM" id="Phobius"/>
    </source>
</evidence>
<protein>
    <recommendedName>
        <fullName evidence="4">Oligosaccharide repeat unit polymerase</fullName>
    </recommendedName>
</protein>
<feature type="transmembrane region" description="Helical" evidence="1">
    <location>
        <begin position="49"/>
        <end position="70"/>
    </location>
</feature>
<organism evidence="2 3">
    <name type="scientific">candidate division WOR-3 bacterium 4484_18</name>
    <dbReference type="NCBI Taxonomy" id="2020626"/>
    <lineage>
        <taxon>Bacteria</taxon>
        <taxon>Bacteria division WOR-3</taxon>
    </lineage>
</organism>
<reference evidence="3" key="1">
    <citation type="submission" date="2017-07" db="EMBL/GenBank/DDBJ databases">
        <title>Novel pathways for hydrocarbon cycling and metabolic interdependencies in hydrothermal sediment communities.</title>
        <authorList>
            <person name="Dombrowski N."/>
            <person name="Seitz K."/>
            <person name="Teske A."/>
            <person name="Baker B."/>
        </authorList>
    </citation>
    <scope>NUCLEOTIDE SEQUENCE [LARGE SCALE GENOMIC DNA]</scope>
</reference>
<comment type="caution">
    <text evidence="2">The sequence shown here is derived from an EMBL/GenBank/DDBJ whole genome shotgun (WGS) entry which is preliminary data.</text>
</comment>
<dbReference type="AlphaFoldDB" id="A0A257LWI4"/>
<feature type="transmembrane region" description="Helical" evidence="1">
    <location>
        <begin position="82"/>
        <end position="104"/>
    </location>
</feature>
<feature type="transmembrane region" description="Helical" evidence="1">
    <location>
        <begin position="413"/>
        <end position="432"/>
    </location>
</feature>
<proteinExistence type="predicted"/>
<feature type="transmembrane region" description="Helical" evidence="1">
    <location>
        <begin position="21"/>
        <end position="43"/>
    </location>
</feature>
<keyword evidence="1" id="KW-1133">Transmembrane helix</keyword>
<keyword evidence="1" id="KW-0812">Transmembrane</keyword>
<sequence length="488" mass="55333">MKATTNNVTYVTDIYRSARYFTIYWAIPCLIIVITLAVFFSWAPQTVHWFVIPIALCGLLMLPDGVKWITGQLDSFDPKGIIGLYGFYFFYISPLIAVALGFNMYDAPPPPDWRPWFGYMGLLNLLGIITYHVGHKIGYGIGKSGGRWEINWDRFWLVMIASLVVTTFVTIYIFIIFGGIKGLMGAYTFRKVMFEGKGWLFAIGESMPKVLLLLVVLLGVRNRWSKSWPFIVFIILMFFILQFVDGGLRGSRSNVIFSLFIGVGMIHYMWRRIPSIFLVVGAALLLLFSYIYGFYKALGAKATTAMEKVEIEEVSKYTGRTGQFLLLEDLSRANIQAYILYKLMEYPQHYDLQMGRSYVGDVAILIPKAIWPNRPPTKMKAGTEILLGKGSYKPEGWASVRVYGLAGEAMLNFGPIGVPFVFYIWGFLLGIYRKWKSGWQPGDMRYVLAPVLSLLLFIMLFMDLDNVIASAIFRGLVVSLTAIGVSKR</sequence>
<name>A0A257LWI4_UNCW3</name>
<feature type="transmembrane region" description="Helical" evidence="1">
    <location>
        <begin position="250"/>
        <end position="269"/>
    </location>
</feature>
<dbReference type="Proteomes" id="UP000216312">
    <property type="component" value="Unassembled WGS sequence"/>
</dbReference>
<gene>
    <name evidence="2" type="ORF">CGW93_02350</name>
</gene>
<evidence type="ECO:0000313" key="2">
    <source>
        <dbReference type="EMBL" id="OYV03121.1"/>
    </source>
</evidence>
<evidence type="ECO:0008006" key="4">
    <source>
        <dbReference type="Google" id="ProtNLM"/>
    </source>
</evidence>
<feature type="transmembrane region" description="Helical" evidence="1">
    <location>
        <begin position="155"/>
        <end position="179"/>
    </location>
</feature>
<accession>A0A257LWI4</accession>
<feature type="transmembrane region" description="Helical" evidence="1">
    <location>
        <begin position="227"/>
        <end position="244"/>
    </location>
</feature>